<proteinExistence type="predicted"/>
<organism evidence="1 2">
    <name type="scientific">Seinonella peptonophila</name>
    <dbReference type="NCBI Taxonomy" id="112248"/>
    <lineage>
        <taxon>Bacteria</taxon>
        <taxon>Bacillati</taxon>
        <taxon>Bacillota</taxon>
        <taxon>Bacilli</taxon>
        <taxon>Bacillales</taxon>
        <taxon>Thermoactinomycetaceae</taxon>
        <taxon>Seinonella</taxon>
    </lineage>
</organism>
<dbReference type="STRING" id="112248.SAMN05444392_11326"/>
<protein>
    <submittedName>
        <fullName evidence="1">Uncharacterized protein</fullName>
    </submittedName>
</protein>
<keyword evidence="2" id="KW-1185">Reference proteome</keyword>
<dbReference type="RefSeq" id="WP_073156902.1">
    <property type="nucleotide sequence ID" value="NZ_FQVL01000013.1"/>
</dbReference>
<evidence type="ECO:0000313" key="2">
    <source>
        <dbReference type="Proteomes" id="UP000184476"/>
    </source>
</evidence>
<dbReference type="AlphaFoldDB" id="A0A1M5ACQ1"/>
<name>A0A1M5ACQ1_9BACL</name>
<dbReference type="Proteomes" id="UP000184476">
    <property type="component" value="Unassembled WGS sequence"/>
</dbReference>
<gene>
    <name evidence="1" type="ORF">SAMN05444392_11326</name>
</gene>
<reference evidence="1 2" key="1">
    <citation type="submission" date="2016-11" db="EMBL/GenBank/DDBJ databases">
        <authorList>
            <person name="Jaros S."/>
            <person name="Januszkiewicz K."/>
            <person name="Wedrychowicz H."/>
        </authorList>
    </citation>
    <scope>NUCLEOTIDE SEQUENCE [LARGE SCALE GENOMIC DNA]</scope>
    <source>
        <strain evidence="1 2">DSM 44666</strain>
    </source>
</reference>
<sequence length="167" mass="19875">MMKRESRLWIYFLLQLLEQLQKQAKEMPDIISISNQELAELKDELFELTIESKIDESSLSDQELYKEVTVQLLSYLNDSKRFSKKVDLQQFAEDWGIRDIKTSHSMTHIIGTILLQMKEQKRAVLENLLKYMQGESPSRSTQRHNTNEETNQETDFTWFDFFESVKK</sequence>
<dbReference type="EMBL" id="FQVL01000013">
    <property type="protein sequence ID" value="SHF27867.1"/>
    <property type="molecule type" value="Genomic_DNA"/>
</dbReference>
<accession>A0A1M5ACQ1</accession>
<evidence type="ECO:0000313" key="1">
    <source>
        <dbReference type="EMBL" id="SHF27867.1"/>
    </source>
</evidence>